<feature type="non-terminal residue" evidence="1">
    <location>
        <position position="1"/>
    </location>
</feature>
<accession>A0A5J4VQA6</accession>
<comment type="caution">
    <text evidence="1">The sequence shown here is derived from an EMBL/GenBank/DDBJ whole genome shotgun (WGS) entry which is preliminary data.</text>
</comment>
<dbReference type="EMBL" id="SNRW01005648">
    <property type="protein sequence ID" value="KAA6384660.1"/>
    <property type="molecule type" value="Genomic_DNA"/>
</dbReference>
<proteinExistence type="predicted"/>
<reference evidence="1 2" key="1">
    <citation type="submission" date="2019-03" db="EMBL/GenBank/DDBJ databases">
        <title>Single cell metagenomics reveals metabolic interactions within the superorganism composed of flagellate Streblomastix strix and complex community of Bacteroidetes bacteria on its surface.</title>
        <authorList>
            <person name="Treitli S.C."/>
            <person name="Kolisko M."/>
            <person name="Husnik F."/>
            <person name="Keeling P."/>
            <person name="Hampl V."/>
        </authorList>
    </citation>
    <scope>NUCLEOTIDE SEQUENCE [LARGE SCALE GENOMIC DNA]</scope>
    <source>
        <strain evidence="1">ST1C</strain>
    </source>
</reference>
<evidence type="ECO:0000313" key="1">
    <source>
        <dbReference type="EMBL" id="KAA6384660.1"/>
    </source>
</evidence>
<sequence>WWGKGSNRNLTNIELQTKLTSLHMTICPMRSVKIEGISLRHSSGLHSHKLRKIRDRTVCPRVTFFDWLKKIDNEHGRSIRDNKYGALQWNEDITIPAKRGQISLMLKKFPDIMGLKGKQYFIETKEANRFEASFQGLHSSIDRIDIQYDDDLQFFQSYYITNETNDKNGHRTNISLLSSKKRPWCLIDHIPSLQIQFVQNWNRKATFLSLVDAKIAQDVTQTFSVIIEQSRNDANKLEFQQHPVQRQRLLVEVAWDSANVVFPISYAEPALYEEKDRLTRKAQESIYVANICRFQSLESFVGGGCWCKKNERQLSLIGVQVAFETGDDLSKTFRKKFKRSRSVKAVGSNQQLYRGYNRLDIQPNDDKY</sequence>
<protein>
    <submittedName>
        <fullName evidence="1">Uncharacterized protein</fullName>
    </submittedName>
</protein>
<gene>
    <name evidence="1" type="ORF">EZS28_019813</name>
</gene>
<organism evidence="1 2">
    <name type="scientific">Streblomastix strix</name>
    <dbReference type="NCBI Taxonomy" id="222440"/>
    <lineage>
        <taxon>Eukaryota</taxon>
        <taxon>Metamonada</taxon>
        <taxon>Preaxostyla</taxon>
        <taxon>Oxymonadida</taxon>
        <taxon>Streblomastigidae</taxon>
        <taxon>Streblomastix</taxon>
    </lineage>
</organism>
<dbReference type="Proteomes" id="UP000324800">
    <property type="component" value="Unassembled WGS sequence"/>
</dbReference>
<evidence type="ECO:0000313" key="2">
    <source>
        <dbReference type="Proteomes" id="UP000324800"/>
    </source>
</evidence>
<name>A0A5J4VQA6_9EUKA</name>
<dbReference type="AlphaFoldDB" id="A0A5J4VQA6"/>